<keyword evidence="5 6" id="KW-0998">Cell outer membrane</keyword>
<comment type="caution">
    <text evidence="9">The sequence shown here is derived from an EMBL/GenBank/DDBJ whole genome shotgun (WGS) entry which is preliminary data.</text>
</comment>
<dbReference type="GO" id="GO:0009279">
    <property type="term" value="C:cell outer membrane"/>
    <property type="evidence" value="ECO:0007669"/>
    <property type="project" value="UniProtKB-SubCell"/>
</dbReference>
<evidence type="ECO:0000256" key="1">
    <source>
        <dbReference type="ARBA" id="ARBA00022448"/>
    </source>
</evidence>
<keyword evidence="3" id="KW-0408">Iron</keyword>
<dbReference type="EMBL" id="WDED01000006">
    <property type="protein sequence ID" value="KAB6149057.1"/>
    <property type="molecule type" value="Genomic_DNA"/>
</dbReference>
<dbReference type="PROSITE" id="PS52016">
    <property type="entry name" value="TONB_DEPENDENT_REC_3"/>
    <property type="match status" value="1"/>
</dbReference>
<dbReference type="SMART" id="SM00965">
    <property type="entry name" value="STN"/>
    <property type="match status" value="1"/>
</dbReference>
<comment type="subcellular location">
    <subcellularLocation>
        <location evidence="6">Cell outer membrane</location>
        <topology evidence="6">Multi-pass membrane protein</topology>
    </subcellularLocation>
</comment>
<keyword evidence="2" id="KW-0406">Ion transport</keyword>
<evidence type="ECO:0000256" key="2">
    <source>
        <dbReference type="ARBA" id="ARBA00022496"/>
    </source>
</evidence>
<evidence type="ECO:0000313" key="9">
    <source>
        <dbReference type="EMBL" id="KAB6149057.1"/>
    </source>
</evidence>
<gene>
    <name evidence="9" type="ORF">GA398_05980</name>
</gene>
<dbReference type="Pfam" id="PF07715">
    <property type="entry name" value="Plug"/>
    <property type="match status" value="1"/>
</dbReference>
<dbReference type="InterPro" id="IPR039426">
    <property type="entry name" value="TonB-dep_rcpt-like"/>
</dbReference>
<dbReference type="InterPro" id="IPR011662">
    <property type="entry name" value="Secretin/TonB_short_N"/>
</dbReference>
<dbReference type="Gene3D" id="2.60.40.1120">
    <property type="entry name" value="Carboxypeptidase-like, regulatory domain"/>
    <property type="match status" value="1"/>
</dbReference>
<reference evidence="9 10" key="1">
    <citation type="journal article" date="2019" name="Nat. Med.">
        <title>A library of human gut bacterial isolates paired with longitudinal multiomics data enables mechanistic microbiome research.</title>
        <authorList>
            <person name="Poyet M."/>
            <person name="Groussin M."/>
            <person name="Gibbons S.M."/>
            <person name="Avila-Pacheco J."/>
            <person name="Jiang X."/>
            <person name="Kearney S.M."/>
            <person name="Perrotta A.R."/>
            <person name="Berdy B."/>
            <person name="Zhao S."/>
            <person name="Lieberman T.D."/>
            <person name="Swanson P.K."/>
            <person name="Smith M."/>
            <person name="Roesemann S."/>
            <person name="Alexander J.E."/>
            <person name="Rich S.A."/>
            <person name="Livny J."/>
            <person name="Vlamakis H."/>
            <person name="Clish C."/>
            <person name="Bullock K."/>
            <person name="Deik A."/>
            <person name="Scott J."/>
            <person name="Pierce K.A."/>
            <person name="Xavier R.J."/>
            <person name="Alm E.J."/>
        </authorList>
    </citation>
    <scope>NUCLEOTIDE SEQUENCE [LARGE SCALE GENOMIC DNA]</scope>
    <source>
        <strain evidence="9 10">BIOML-A58</strain>
    </source>
</reference>
<dbReference type="InterPro" id="IPR008969">
    <property type="entry name" value="CarboxyPept-like_regulatory"/>
</dbReference>
<keyword evidence="6" id="KW-0812">Transmembrane</keyword>
<dbReference type="InterPro" id="IPR023996">
    <property type="entry name" value="TonB-dep_OMP_SusC/RagA"/>
</dbReference>
<evidence type="ECO:0000256" key="3">
    <source>
        <dbReference type="ARBA" id="ARBA00023004"/>
    </source>
</evidence>
<keyword evidence="9" id="KW-0675">Receptor</keyword>
<dbReference type="SUPFAM" id="SSF56935">
    <property type="entry name" value="Porins"/>
    <property type="match status" value="1"/>
</dbReference>
<evidence type="ECO:0000256" key="7">
    <source>
        <dbReference type="RuleBase" id="RU003357"/>
    </source>
</evidence>
<comment type="similarity">
    <text evidence="6 7">Belongs to the TonB-dependent receptor family.</text>
</comment>
<sequence length="1181" mass="131784">MKKSLLFKPIVSLKQFKRTILIMKLTTLMLFLCAFQLLATNGRAQDAVIKLKNTTLNIGELFAAIERQTNYLMVYNSEEVNLAERVSVKEKKQTVADCLNEILEENNLSYEFSNDYIILSKKDGVKVVPPVVLSEVRQTGVVTDQHGEPIIGASVLVKGTTIGTITDLNGGFTVSATKGATLEISYIGYITQEVVCTGKQLKVTLKEDTQSLDEVVVVGFGSQKKVNLTGSVSMVDDKVFASRPVSNATQMLQGTIPGLNITGGNGTSMNDANKINVRGIATIGEGSTGAPLILIDGMEGDLNSVNPQDIENVSVLKDAASSSIYGSRAPFGVILITTKSGSAGRVVVNYNNNFRWASANNLPTPMNSYEYALYLRDADANGGKASAIFTPDKIDMIKRRMEGEDLPSLLLLPDNPNRFGDGIGYGIANENHYDLTFKDNVFSHDHNFSIKGGNERVNYYVSVNYSDEKGLLRFNQESRRRITSTSKLSAKLTDWVTLKVTNRFTTQKFSEPIGKDSYKNFWKRLAMWPNNPLYDPNGNMVDGTPAAHMANEGTSTTNQKWFYQQYQIELEPIKNWKTFIDFNYRYTNTESKDVRKLFYIKAVDNKTTYLAKAASSDAYVQEERDSDYYINFNAYTQYSKTFKEKHNFKIMAGFQLEQQKLGDITARRDGLIMDTSASLDVTSGLSYDGKTVVPTVGGKYNDWAIAGFFGRLNYDYRGRYLAEVNMRYDGTSRFRKGNRWGFFPSVSLGWNIAREGFFENFVDVMGNLKLRASYGELGNQNTSGYYPTYRIVPVKVTSGNWLVNGAQPTISSEPALIDPMLTWETIKNWNFGVDISMLSNRLTGSFDYYIRDTKNMVGPAPELPDVFGFGVPKQNNTNLRTMGFELMLSWRDVKNGFSYGLTATLADSRTKITAYPNDTKSLSTYRTGQWMGEIWGFETIGIAKTDEEMNQHLASLPNGGQNNLGSKWAAGDIMYRDLDGDGKISKGEGTADAPGDMKIIGNDLPRYAFGLTLDAAWKGVDVRAFFQGVLKRDYFIESSSSDKYLSRMMWGACGTIYNSVGLANHLDYFRNAEDHELGQNLDAYYPRPLFDNKLKNQQTQTRYLEDASYVRLKNLQLGYTLPVGLVSKWGISNLRVYVSGENLFTLTKLSDTFDPETIDAGVGGLAYPISRTWSVGLNVSF</sequence>
<keyword evidence="7" id="KW-0798">TonB box</keyword>
<evidence type="ECO:0000259" key="8">
    <source>
        <dbReference type="SMART" id="SM00965"/>
    </source>
</evidence>
<protein>
    <submittedName>
        <fullName evidence="9">TonB-dependent receptor</fullName>
    </submittedName>
</protein>
<keyword evidence="6" id="KW-1134">Transmembrane beta strand</keyword>
<accession>A0A7J5Q0Z1</accession>
<dbReference type="AlphaFoldDB" id="A0A7J5Q0Z1"/>
<name>A0A7J5Q0Z1_9BACE</name>
<dbReference type="NCBIfam" id="TIGR04057">
    <property type="entry name" value="SusC_RagA_signa"/>
    <property type="match status" value="1"/>
</dbReference>
<dbReference type="Pfam" id="PF07660">
    <property type="entry name" value="STN"/>
    <property type="match status" value="1"/>
</dbReference>
<evidence type="ECO:0000256" key="6">
    <source>
        <dbReference type="PROSITE-ProRule" id="PRU01360"/>
    </source>
</evidence>
<dbReference type="InterPro" id="IPR000531">
    <property type="entry name" value="Beta-barrel_TonB"/>
</dbReference>
<dbReference type="InterPro" id="IPR012910">
    <property type="entry name" value="Plug_dom"/>
</dbReference>
<dbReference type="FunFam" id="2.60.40.1120:FF:000003">
    <property type="entry name" value="Outer membrane protein Omp121"/>
    <property type="match status" value="1"/>
</dbReference>
<evidence type="ECO:0000256" key="5">
    <source>
        <dbReference type="ARBA" id="ARBA00023237"/>
    </source>
</evidence>
<dbReference type="Pfam" id="PF00593">
    <property type="entry name" value="TonB_dep_Rec_b-barrel"/>
    <property type="match status" value="1"/>
</dbReference>
<dbReference type="InterPro" id="IPR023997">
    <property type="entry name" value="TonB-dep_OMP_SusC/RagA_CS"/>
</dbReference>
<evidence type="ECO:0000256" key="4">
    <source>
        <dbReference type="ARBA" id="ARBA00023136"/>
    </source>
</evidence>
<dbReference type="Proteomes" id="UP000434604">
    <property type="component" value="Unassembled WGS sequence"/>
</dbReference>
<keyword evidence="2" id="KW-0410">Iron transport</keyword>
<keyword evidence="1 6" id="KW-0813">Transport</keyword>
<evidence type="ECO:0000313" key="10">
    <source>
        <dbReference type="Proteomes" id="UP000434604"/>
    </source>
</evidence>
<organism evidence="9 10">
    <name type="scientific">Bacteroides xylanisolvens</name>
    <dbReference type="NCBI Taxonomy" id="371601"/>
    <lineage>
        <taxon>Bacteria</taxon>
        <taxon>Pseudomonadati</taxon>
        <taxon>Bacteroidota</taxon>
        <taxon>Bacteroidia</taxon>
        <taxon>Bacteroidales</taxon>
        <taxon>Bacteroidaceae</taxon>
        <taxon>Bacteroides</taxon>
    </lineage>
</organism>
<keyword evidence="4 6" id="KW-0472">Membrane</keyword>
<dbReference type="SUPFAM" id="SSF49464">
    <property type="entry name" value="Carboxypeptidase regulatory domain-like"/>
    <property type="match status" value="1"/>
</dbReference>
<dbReference type="GO" id="GO:0006826">
    <property type="term" value="P:iron ion transport"/>
    <property type="evidence" value="ECO:0007669"/>
    <property type="project" value="UniProtKB-KW"/>
</dbReference>
<dbReference type="InterPro" id="IPR037066">
    <property type="entry name" value="Plug_dom_sf"/>
</dbReference>
<dbReference type="NCBIfam" id="TIGR04056">
    <property type="entry name" value="OMP_RagA_SusC"/>
    <property type="match status" value="1"/>
</dbReference>
<dbReference type="Pfam" id="PF13715">
    <property type="entry name" value="CarbopepD_reg_2"/>
    <property type="match status" value="1"/>
</dbReference>
<proteinExistence type="inferred from homology"/>
<dbReference type="Gene3D" id="2.170.130.10">
    <property type="entry name" value="TonB-dependent receptor, plug domain"/>
    <property type="match status" value="1"/>
</dbReference>
<dbReference type="FunFam" id="2.170.130.10:FF:000024">
    <property type="entry name" value="Outer membrane protein"/>
    <property type="match status" value="1"/>
</dbReference>
<feature type="domain" description="Secretin/TonB short N-terminal" evidence="8">
    <location>
        <begin position="71"/>
        <end position="122"/>
    </location>
</feature>